<gene>
    <name evidence="7" type="primary">LOC110805764</name>
</gene>
<feature type="region of interest" description="Disordered" evidence="4">
    <location>
        <begin position="319"/>
        <end position="350"/>
    </location>
</feature>
<dbReference type="Pfam" id="PF16589">
    <property type="entry name" value="BRCT_2"/>
    <property type="match status" value="1"/>
</dbReference>
<feature type="domain" description="BRCT" evidence="5">
    <location>
        <begin position="918"/>
        <end position="1007"/>
    </location>
</feature>
<dbReference type="CDD" id="cd18432">
    <property type="entry name" value="BRCT_PAXIP1_rpt6_like"/>
    <property type="match status" value="1"/>
</dbReference>
<feature type="compositionally biased region" description="Basic and acidic residues" evidence="4">
    <location>
        <begin position="319"/>
        <end position="329"/>
    </location>
</feature>
<keyword evidence="2" id="KW-0227">DNA damage</keyword>
<dbReference type="Pfam" id="PF16770">
    <property type="entry name" value="RTT107_BRCT_5"/>
    <property type="match status" value="1"/>
</dbReference>
<dbReference type="InterPro" id="IPR036420">
    <property type="entry name" value="BRCT_dom_sf"/>
</dbReference>
<organism evidence="6 7">
    <name type="scientific">Spinacia oleracea</name>
    <name type="common">Spinach</name>
    <dbReference type="NCBI Taxonomy" id="3562"/>
    <lineage>
        <taxon>Eukaryota</taxon>
        <taxon>Viridiplantae</taxon>
        <taxon>Streptophyta</taxon>
        <taxon>Embryophyta</taxon>
        <taxon>Tracheophyta</taxon>
        <taxon>Spermatophyta</taxon>
        <taxon>Magnoliopsida</taxon>
        <taxon>eudicotyledons</taxon>
        <taxon>Gunneridae</taxon>
        <taxon>Pentapetalae</taxon>
        <taxon>Caryophyllales</taxon>
        <taxon>Chenopodiaceae</taxon>
        <taxon>Chenopodioideae</taxon>
        <taxon>Anserineae</taxon>
        <taxon>Spinacia</taxon>
    </lineage>
</organism>
<feature type="compositionally biased region" description="Basic and acidic residues" evidence="4">
    <location>
        <begin position="341"/>
        <end position="350"/>
    </location>
</feature>
<reference evidence="6" key="1">
    <citation type="journal article" date="2021" name="Nat. Commun.">
        <title>Genomic analyses provide insights into spinach domestication and the genetic basis of agronomic traits.</title>
        <authorList>
            <person name="Cai X."/>
            <person name="Sun X."/>
            <person name="Xu C."/>
            <person name="Sun H."/>
            <person name="Wang X."/>
            <person name="Ge C."/>
            <person name="Zhang Z."/>
            <person name="Wang Q."/>
            <person name="Fei Z."/>
            <person name="Jiao C."/>
            <person name="Wang Q."/>
        </authorList>
    </citation>
    <scope>NUCLEOTIDE SEQUENCE [LARGE SCALE GENOMIC DNA]</scope>
    <source>
        <strain evidence="6">cv. Varoflay</strain>
    </source>
</reference>
<dbReference type="GO" id="GO:0006974">
    <property type="term" value="P:DNA damage response"/>
    <property type="evidence" value="ECO:0007669"/>
    <property type="project" value="UniProtKB-KW"/>
</dbReference>
<reference evidence="7" key="2">
    <citation type="submission" date="2025-08" db="UniProtKB">
        <authorList>
            <consortium name="RefSeq"/>
        </authorList>
    </citation>
    <scope>IDENTIFICATION</scope>
    <source>
        <tissue evidence="7">Leaf</tissue>
    </source>
</reference>
<dbReference type="InterPro" id="IPR001357">
    <property type="entry name" value="BRCT_dom"/>
</dbReference>
<feature type="region of interest" description="Disordered" evidence="4">
    <location>
        <begin position="619"/>
        <end position="639"/>
    </location>
</feature>
<dbReference type="Gene3D" id="3.40.50.10190">
    <property type="entry name" value="BRCT domain"/>
    <property type="match status" value="2"/>
</dbReference>
<evidence type="ECO:0000256" key="1">
    <source>
        <dbReference type="ARBA" id="ARBA00004123"/>
    </source>
</evidence>
<dbReference type="PROSITE" id="PS50172">
    <property type="entry name" value="BRCT"/>
    <property type="match status" value="1"/>
</dbReference>
<dbReference type="CDD" id="cd17744">
    <property type="entry name" value="BRCT_MDC1_rpt1"/>
    <property type="match status" value="1"/>
</dbReference>
<feature type="compositionally biased region" description="Acidic residues" evidence="4">
    <location>
        <begin position="67"/>
        <end position="77"/>
    </location>
</feature>
<dbReference type="PANTHER" id="PTHR23196:SF1">
    <property type="entry name" value="PAX-INTERACTING PROTEIN 1"/>
    <property type="match status" value="1"/>
</dbReference>
<keyword evidence="3" id="KW-0539">Nucleus</keyword>
<keyword evidence="6" id="KW-1185">Reference proteome</keyword>
<dbReference type="SMART" id="SM00292">
    <property type="entry name" value="BRCT"/>
    <property type="match status" value="1"/>
</dbReference>
<feature type="region of interest" description="Disordered" evidence="4">
    <location>
        <begin position="573"/>
        <end position="606"/>
    </location>
</feature>
<dbReference type="InterPro" id="IPR051579">
    <property type="entry name" value="DDR_Transcriptional_Reg"/>
</dbReference>
<protein>
    <submittedName>
        <fullName evidence="7">Uncharacterized protein isoform X1</fullName>
    </submittedName>
</protein>
<comment type="subcellular location">
    <subcellularLocation>
        <location evidence="1">Nucleus</location>
    </subcellularLocation>
</comment>
<evidence type="ECO:0000256" key="2">
    <source>
        <dbReference type="ARBA" id="ARBA00022763"/>
    </source>
</evidence>
<dbReference type="PANTHER" id="PTHR23196">
    <property type="entry name" value="PAX TRANSCRIPTION ACTIVATION DOMAIN INTERACTING PROTEIN"/>
    <property type="match status" value="1"/>
</dbReference>
<dbReference type="RefSeq" id="XP_021867078.2">
    <property type="nucleotide sequence ID" value="XM_022011386.2"/>
</dbReference>
<feature type="region of interest" description="Disordered" evidence="4">
    <location>
        <begin position="52"/>
        <end position="79"/>
    </location>
</feature>
<feature type="compositionally biased region" description="Basic and acidic residues" evidence="4">
    <location>
        <begin position="622"/>
        <end position="632"/>
    </location>
</feature>
<evidence type="ECO:0000313" key="7">
    <source>
        <dbReference type="RefSeq" id="XP_021867078.2"/>
    </source>
</evidence>
<evidence type="ECO:0000256" key="4">
    <source>
        <dbReference type="SAM" id="MobiDB-lite"/>
    </source>
</evidence>
<proteinExistence type="predicted"/>
<dbReference type="GeneID" id="110805764"/>
<name>A0A9R0JHJ4_SPIOL</name>
<evidence type="ECO:0000313" key="6">
    <source>
        <dbReference type="Proteomes" id="UP000813463"/>
    </source>
</evidence>
<accession>A0A9R0JHJ4</accession>
<evidence type="ECO:0000259" key="5">
    <source>
        <dbReference type="PROSITE" id="PS50172"/>
    </source>
</evidence>
<dbReference type="SUPFAM" id="SSF52113">
    <property type="entry name" value="BRCT domain"/>
    <property type="match status" value="1"/>
</dbReference>
<dbReference type="Proteomes" id="UP000813463">
    <property type="component" value="Chromosome 6"/>
</dbReference>
<dbReference type="KEGG" id="soe:110805764"/>
<dbReference type="GO" id="GO:0005634">
    <property type="term" value="C:nucleus"/>
    <property type="evidence" value="ECO:0007669"/>
    <property type="project" value="UniProtKB-SubCell"/>
</dbReference>
<dbReference type="AlphaFoldDB" id="A0A9R0JHJ4"/>
<sequence>MANSSHLQIFGNKLENVKAVDTEPMDYNMKLADPLLEIQVGGVLNDTEELYSPRSIGDSQTGYDTEVVPDSEDEMTDPVDSKQLVHGRVLFIQRFARGLDKVESPFPPLLEKLECSDINADVCDDGVHVSGQTSNINVFQGNDGCSGTVHHGMLGTDLNANYEEVSKVNDTCLDNAVSCDINCNDDGKKLSEENKDDKCGKISQSNRKDVRIVYTRKRKRTCNVGANGKEDEKRSPDRTDDEYAGLSYVESQEPEDVSKALLFVDKYVGSNVMYSSPVANITVKDKSLSARSVKGGSSLIRWAALKNREEGKRIFEWDDRLDGNGHSDPSDSSGQLSFRSKKYDQKYMRRSESVRRMIPKDIGDPIFSRKEKAEGKNDLTQTKSTEVVYNHINAGMTEKTHEMEANEVSKMLDQQVSEEFKVMQLEAGAVHEELGYAFDVGIDTQMAAEAIQALSYAVPTGCIEVDADKFQHKMLDRPLESRQKRTLAGDWSFPKKVRSASRGVVSRPEESRRLSCSNNRNSEIQAFKLREKRNSRNSGNDKCVDRRISDISPKADVTHKRKVEGAKEVKLDGSKENLRSSVSTKQASTHRVKCRRKDSGSYPDAKTDVKIDLYDKRKRRVNDKSEISDKKKNTPNPLYEKCMNAKDMKASEVVDDSANNSSVDRRNHQMEIALFDRDNKGGAKVLSVSDPVQNLPKLPCTKFNDARSTSTGQTKAQYAPARSTNWYSRDYPRGKRTCKSMLRTSGGFRDFNHSFVRVSGEENGCHHLKGRLDLKGCCTPSYTGSSIKKKRRSSAYISPCRLLSQKNSEQNLVRHNADEMMESGVVSEHLIESTITLQHDKLDDNIDSASTVADKKRKDVPTILCDKNLISEDTASPSNLIDDCLRHGKKKASPSLTRELVRLGFRESIPEFTSKDSRRRKTMAEIQVLLSKSLDERTLLQQKKISTRFGVSMASSPSTATHFVADKFSRTRNMLEFIAQGKPVVSHMWLESCQQAGFYIDETNYILRDIKRERELGFRLPFSLDRARKHPLLKGYRVIITPNTKPGQEMMTSLVEAVHGQVVDMPADHIRTEKTDLKNLLIFSCEEDQAYCLPFLKRGASAYSSELLLNGIVIQKLEFDRHRLFK</sequence>
<evidence type="ECO:0000256" key="3">
    <source>
        <dbReference type="ARBA" id="ARBA00023242"/>
    </source>
</evidence>